<evidence type="ECO:0000313" key="2">
    <source>
        <dbReference type="Proteomes" id="UP000606786"/>
    </source>
</evidence>
<dbReference type="EMBL" id="CAJHJT010000001">
    <property type="protein sequence ID" value="CAD6996416.1"/>
    <property type="molecule type" value="Genomic_DNA"/>
</dbReference>
<keyword evidence="2" id="KW-1185">Reference proteome</keyword>
<protein>
    <submittedName>
        <fullName evidence="1">(Mediterranean fruit fly) hypothetical protein</fullName>
    </submittedName>
</protein>
<proteinExistence type="predicted"/>
<dbReference type="AlphaFoldDB" id="A0A811UEG3"/>
<reference evidence="1" key="1">
    <citation type="submission" date="2020-11" db="EMBL/GenBank/DDBJ databases">
        <authorList>
            <person name="Whitehead M."/>
        </authorList>
    </citation>
    <scope>NUCLEOTIDE SEQUENCE</scope>
    <source>
        <strain evidence="1">EGII</strain>
    </source>
</reference>
<organism evidence="1 2">
    <name type="scientific">Ceratitis capitata</name>
    <name type="common">Mediterranean fruit fly</name>
    <name type="synonym">Tephritis capitata</name>
    <dbReference type="NCBI Taxonomy" id="7213"/>
    <lineage>
        <taxon>Eukaryota</taxon>
        <taxon>Metazoa</taxon>
        <taxon>Ecdysozoa</taxon>
        <taxon>Arthropoda</taxon>
        <taxon>Hexapoda</taxon>
        <taxon>Insecta</taxon>
        <taxon>Pterygota</taxon>
        <taxon>Neoptera</taxon>
        <taxon>Endopterygota</taxon>
        <taxon>Diptera</taxon>
        <taxon>Brachycera</taxon>
        <taxon>Muscomorpha</taxon>
        <taxon>Tephritoidea</taxon>
        <taxon>Tephritidae</taxon>
        <taxon>Ceratitis</taxon>
        <taxon>Ceratitis</taxon>
    </lineage>
</organism>
<name>A0A811UEG3_CERCA</name>
<evidence type="ECO:0000313" key="1">
    <source>
        <dbReference type="EMBL" id="CAD6996416.1"/>
    </source>
</evidence>
<accession>A0A811UEG3</accession>
<gene>
    <name evidence="1" type="ORF">CCAP1982_LOCUS5089</name>
</gene>
<comment type="caution">
    <text evidence="1">The sequence shown here is derived from an EMBL/GenBank/DDBJ whole genome shotgun (WGS) entry which is preliminary data.</text>
</comment>
<sequence>MAVDYVLEDLMAKLAMNISEPNSHKQENESLDKADKYLVGGEFFLFSKMLSTAGIELFMKYN</sequence>
<dbReference type="Proteomes" id="UP000606786">
    <property type="component" value="Unassembled WGS sequence"/>
</dbReference>